<dbReference type="AlphaFoldDB" id="A0A4P9WLW5"/>
<protein>
    <submittedName>
        <fullName evidence="1">Uncharacterized protein</fullName>
    </submittedName>
</protein>
<accession>A0A4P9WLW5</accession>
<proteinExistence type="predicted"/>
<keyword evidence="2" id="KW-1185">Reference proteome</keyword>
<dbReference type="Proteomes" id="UP000269721">
    <property type="component" value="Unassembled WGS sequence"/>
</dbReference>
<organism evidence="1 2">
    <name type="scientific">Blyttiomyces helicus</name>
    <dbReference type="NCBI Taxonomy" id="388810"/>
    <lineage>
        <taxon>Eukaryota</taxon>
        <taxon>Fungi</taxon>
        <taxon>Fungi incertae sedis</taxon>
        <taxon>Chytridiomycota</taxon>
        <taxon>Chytridiomycota incertae sedis</taxon>
        <taxon>Chytridiomycetes</taxon>
        <taxon>Chytridiomycetes incertae sedis</taxon>
        <taxon>Blyttiomyces</taxon>
    </lineage>
</organism>
<evidence type="ECO:0000313" key="2">
    <source>
        <dbReference type="Proteomes" id="UP000269721"/>
    </source>
</evidence>
<dbReference type="EMBL" id="KZ994033">
    <property type="protein sequence ID" value="RKO94039.1"/>
    <property type="molecule type" value="Genomic_DNA"/>
</dbReference>
<reference evidence="2" key="1">
    <citation type="journal article" date="2018" name="Nat. Microbiol.">
        <title>Leveraging single-cell genomics to expand the fungal tree of life.</title>
        <authorList>
            <person name="Ahrendt S.R."/>
            <person name="Quandt C.A."/>
            <person name="Ciobanu D."/>
            <person name="Clum A."/>
            <person name="Salamov A."/>
            <person name="Andreopoulos B."/>
            <person name="Cheng J.F."/>
            <person name="Woyke T."/>
            <person name="Pelin A."/>
            <person name="Henrissat B."/>
            <person name="Reynolds N.K."/>
            <person name="Benny G.L."/>
            <person name="Smith M.E."/>
            <person name="James T.Y."/>
            <person name="Grigoriev I.V."/>
        </authorList>
    </citation>
    <scope>NUCLEOTIDE SEQUENCE [LARGE SCALE GENOMIC DNA]</scope>
</reference>
<name>A0A4P9WLW5_9FUNG</name>
<gene>
    <name evidence="1" type="ORF">BDK51DRAFT_50930</name>
</gene>
<evidence type="ECO:0000313" key="1">
    <source>
        <dbReference type="EMBL" id="RKO94039.1"/>
    </source>
</evidence>
<sequence>MSSSVPFGSCTRARPQLSTIEAGRDIVLIKHLDGFRSVKNLTGGKEGGDDGVEVGVVGRYRHLVLEADVVTLVGSLGEQDLCLVLKPILERLPEVEGVSCLEVLGLERLRDVVADEDEGLRVLFRVDGMVGVRGLNGALAFFSGEVGTDVENLSHVVAAIEPELCEPLLGVGADARDSGDGGGHYRQVVKCREVPRWGAADNVL</sequence>